<dbReference type="Gene3D" id="3.30.565.10">
    <property type="entry name" value="Histidine kinase-like ATPase, C-terminal domain"/>
    <property type="match status" value="1"/>
</dbReference>
<dbReference type="GO" id="GO:0043565">
    <property type="term" value="F:sequence-specific DNA binding"/>
    <property type="evidence" value="ECO:0007669"/>
    <property type="project" value="InterPro"/>
</dbReference>
<evidence type="ECO:0000256" key="3">
    <source>
        <dbReference type="ARBA" id="ARBA00022553"/>
    </source>
</evidence>
<feature type="domain" description="Response regulatory" evidence="11">
    <location>
        <begin position="1121"/>
        <end position="1236"/>
    </location>
</feature>
<feature type="domain" description="HTH araC/xylS-type" evidence="9">
    <location>
        <begin position="1268"/>
        <end position="1367"/>
    </location>
</feature>
<evidence type="ECO:0000313" key="13">
    <source>
        <dbReference type="Proteomes" id="UP000095713"/>
    </source>
</evidence>
<dbReference type="Gene3D" id="2.60.40.10">
    <property type="entry name" value="Immunoglobulins"/>
    <property type="match status" value="1"/>
</dbReference>
<dbReference type="PROSITE" id="PS01124">
    <property type="entry name" value="HTH_ARAC_FAMILY_2"/>
    <property type="match status" value="1"/>
</dbReference>
<evidence type="ECO:0000259" key="11">
    <source>
        <dbReference type="PROSITE" id="PS50110"/>
    </source>
</evidence>
<proteinExistence type="predicted"/>
<keyword evidence="7" id="KW-0804">Transcription</keyword>
<dbReference type="Gene3D" id="3.40.50.2300">
    <property type="match status" value="1"/>
</dbReference>
<dbReference type="CDD" id="cd00156">
    <property type="entry name" value="REC"/>
    <property type="match status" value="1"/>
</dbReference>
<evidence type="ECO:0000256" key="5">
    <source>
        <dbReference type="ARBA" id="ARBA00022777"/>
    </source>
</evidence>
<dbReference type="InterPro" id="IPR003594">
    <property type="entry name" value="HATPase_dom"/>
</dbReference>
<dbReference type="GO" id="GO:0000155">
    <property type="term" value="F:phosphorelay sensor kinase activity"/>
    <property type="evidence" value="ECO:0007669"/>
    <property type="project" value="InterPro"/>
</dbReference>
<dbReference type="InterPro" id="IPR036890">
    <property type="entry name" value="HATPase_C_sf"/>
</dbReference>
<dbReference type="FunFam" id="3.30.565.10:FF:000006">
    <property type="entry name" value="Sensor histidine kinase WalK"/>
    <property type="match status" value="1"/>
</dbReference>
<dbReference type="SMART" id="SM00387">
    <property type="entry name" value="HATPase_c"/>
    <property type="match status" value="1"/>
</dbReference>
<dbReference type="RefSeq" id="WP_069830602.1">
    <property type="nucleotide sequence ID" value="NZ_MDJD01000046.1"/>
</dbReference>
<evidence type="ECO:0000313" key="12">
    <source>
        <dbReference type="EMBL" id="OEK07657.1"/>
    </source>
</evidence>
<dbReference type="PANTHER" id="PTHR43547:SF2">
    <property type="entry name" value="HYBRID SIGNAL TRANSDUCTION HISTIDINE KINASE C"/>
    <property type="match status" value="1"/>
</dbReference>
<feature type="modified residue" description="4-aspartylphosphate" evidence="8">
    <location>
        <position position="1169"/>
    </location>
</feature>
<dbReference type="GO" id="GO:0003700">
    <property type="term" value="F:DNA-binding transcription factor activity"/>
    <property type="evidence" value="ECO:0007669"/>
    <property type="project" value="InterPro"/>
</dbReference>
<dbReference type="SUPFAM" id="SSF63829">
    <property type="entry name" value="Calcium-dependent phosphotriesterase"/>
    <property type="match status" value="2"/>
</dbReference>
<dbReference type="SMART" id="SM00448">
    <property type="entry name" value="REC"/>
    <property type="match status" value="1"/>
</dbReference>
<dbReference type="SUPFAM" id="SSF46689">
    <property type="entry name" value="Homeodomain-like"/>
    <property type="match status" value="1"/>
</dbReference>
<dbReference type="Pfam" id="PF07495">
    <property type="entry name" value="Y_Y_Y"/>
    <property type="match status" value="1"/>
</dbReference>
<dbReference type="InterPro" id="IPR036097">
    <property type="entry name" value="HisK_dim/P_sf"/>
</dbReference>
<dbReference type="OrthoDB" id="9809670at2"/>
<evidence type="ECO:0000259" key="9">
    <source>
        <dbReference type="PROSITE" id="PS01124"/>
    </source>
</evidence>
<dbReference type="InterPro" id="IPR011123">
    <property type="entry name" value="Y_Y_Y"/>
</dbReference>
<dbReference type="PRINTS" id="PR00344">
    <property type="entry name" value="BCTRLSENSOR"/>
</dbReference>
<dbReference type="SUPFAM" id="SSF55874">
    <property type="entry name" value="ATPase domain of HSP90 chaperone/DNA topoisomerase II/histidine kinase"/>
    <property type="match status" value="1"/>
</dbReference>
<keyword evidence="4" id="KW-0808">Transferase</keyword>
<evidence type="ECO:0000256" key="8">
    <source>
        <dbReference type="PROSITE-ProRule" id="PRU00169"/>
    </source>
</evidence>
<protein>
    <recommendedName>
        <fullName evidence="2">histidine kinase</fullName>
        <ecNumber evidence="2">2.7.13.3</ecNumber>
    </recommendedName>
</protein>
<sequence length="1374" mass="158757">MLKKSIIILFLFLFQFSIAQEETLKYFKKFTISDGLAHNGVTSMHEDSRGFLWFGTYDGINKYDGYEFKTYKNTIDKNILTSNRVRALNETDHGDLWIGTDHGVTVYNFISEKFTKIYSNEIEGKGHNGPIIRKIIVDKNSDLIFCATQDEGVLAFKKDYTFLGKYLPSKEDFPNKIIFFNGLQLDKTHYIFATSTGLLLFNSNKKEFQEVLKGKINYATSIIGIKDNTLLVSPWKGVTSIEYKIENDTYSFHVKERILESYIFNSLIVDALGNLWLGELNEGIIKVENIDKVKNKEPFKLKFFKDNLGVLRSSSFITSSNNNCWFASFNEGVYKFDINKNPFKSYSYKMNYDYGLRSNSVAHITPLDNQRAYISATLGGLALFNTETNKFEQLPFKLPAWTDLKEGAVFVDSRKNTWIYVDGISLIYRIKYGDDKLEEVALKNLLNPNTRGLRSFTEDKYGNIWIGAFNEVYKVSLSKLNDIENVELLNDNPYFKDNKIALARRIYADPIYDFIWIGVDSDGLFRVSNKKNTPIEDLEIKQFVNNKKDKHSISSNFVSAIVRLPNEDLWVGTEGGGICKVINSNSKPKFIALTEKNGLSNNVIKNILYDSEYNLWIPTNIGLNKLNTKDNSFRKFNESDGLPFEDFWFAAKRLNNGIMILSGLDGFCYFDPKEVTNSEKLPQLQFENFKIFDKLITPGDTINNRVLFKDNLTQLDEIKLKHNENVFSLDLTSLHFSNNKNHFIKYKLTPINQDWVEAPSNQKTIHYNGLQPGEYELSVMASNSINEWTSPKRLNIIIEPSVWNTNLAYSIYVLLTVILIYMVIRVILKIQTLNHKVEIEQLEINAVKEVNEAKLRFFSNISHEIKTPLTLISGPINILLERFKGNADIGEKLNLMQRQSKKIQQLVDQVHDFRRADANALKMNYSRFSFNTFIEELTEDFKFFAKNDKKNLEIEREKSTIIVSADKDKLEKIFNNLLNNAFKYTQTNDTIKIKYKSDDKDVIVSVIDTGRGIDNIDLAHIFERFYQSHKKENAHMSGSGIGLAFSKRLVEMHYGFIDAQSELDVGTTITVRLPIVKEHLAEEKIEEIVLPEEKEIIIDNHFFKDISPSSIEVTGEFSESLVFYAEDNTEMRNYVFDMLSKFFKVKSFRNGKECFEAMADEWPDIVISDVQMPELNGLDLCIRIKSDLKTSHIPVILLTALANIEDHLQGIRDGADAYINKPFYVQRLVANIEALLINRKQLRERYQVGIPLTKENNKNNRNDNAFLDKLYSLMEENIDNQDFDLNYLAKELYLNRTHFYQKVKVLTNQTPFELLKMYRLKKAAELLVQKELSVNEVFVMTGFKSRTHFAKVFKEKYDVSPGKYAAEIKKKYTT</sequence>
<comment type="catalytic activity">
    <reaction evidence="1">
        <text>ATP + protein L-histidine = ADP + protein N-phospho-L-histidine.</text>
        <dbReference type="EC" id="2.7.13.3"/>
    </reaction>
</comment>
<dbReference type="CDD" id="cd00075">
    <property type="entry name" value="HATPase"/>
    <property type="match status" value="1"/>
</dbReference>
<dbReference type="InterPro" id="IPR005467">
    <property type="entry name" value="His_kinase_dom"/>
</dbReference>
<dbReference type="SUPFAM" id="SSF52172">
    <property type="entry name" value="CheY-like"/>
    <property type="match status" value="1"/>
</dbReference>
<evidence type="ECO:0000256" key="4">
    <source>
        <dbReference type="ARBA" id="ARBA00022679"/>
    </source>
</evidence>
<dbReference type="SMART" id="SM00388">
    <property type="entry name" value="HisKA"/>
    <property type="match status" value="1"/>
</dbReference>
<dbReference type="InterPro" id="IPR018060">
    <property type="entry name" value="HTH_AraC"/>
</dbReference>
<dbReference type="Gene3D" id="1.10.10.60">
    <property type="entry name" value="Homeodomain-like"/>
    <property type="match status" value="1"/>
</dbReference>
<dbReference type="EMBL" id="MDJD01000046">
    <property type="protein sequence ID" value="OEK07657.1"/>
    <property type="molecule type" value="Genomic_DNA"/>
</dbReference>
<dbReference type="Pfam" id="PF00072">
    <property type="entry name" value="Response_reg"/>
    <property type="match status" value="1"/>
</dbReference>
<dbReference type="SMART" id="SM00342">
    <property type="entry name" value="HTH_ARAC"/>
    <property type="match status" value="1"/>
</dbReference>
<dbReference type="Pfam" id="PF07494">
    <property type="entry name" value="Reg_prop"/>
    <property type="match status" value="2"/>
</dbReference>
<evidence type="ECO:0000256" key="2">
    <source>
        <dbReference type="ARBA" id="ARBA00012438"/>
    </source>
</evidence>
<keyword evidence="3 8" id="KW-0597">Phosphoprotein</keyword>
<comment type="caution">
    <text evidence="12">The sequence shown here is derived from an EMBL/GenBank/DDBJ whole genome shotgun (WGS) entry which is preliminary data.</text>
</comment>
<keyword evidence="6" id="KW-0805">Transcription regulation</keyword>
<evidence type="ECO:0000256" key="7">
    <source>
        <dbReference type="ARBA" id="ARBA00023163"/>
    </source>
</evidence>
<evidence type="ECO:0000256" key="1">
    <source>
        <dbReference type="ARBA" id="ARBA00000085"/>
    </source>
</evidence>
<keyword evidence="5" id="KW-0418">Kinase</keyword>
<keyword evidence="13" id="KW-1185">Reference proteome</keyword>
<accession>A0A1E5T8M2</accession>
<dbReference type="InterPro" id="IPR001789">
    <property type="entry name" value="Sig_transdc_resp-reg_receiver"/>
</dbReference>
<dbReference type="PANTHER" id="PTHR43547">
    <property type="entry name" value="TWO-COMPONENT HISTIDINE KINASE"/>
    <property type="match status" value="1"/>
</dbReference>
<dbReference type="Pfam" id="PF00512">
    <property type="entry name" value="HisKA"/>
    <property type="match status" value="1"/>
</dbReference>
<reference evidence="12 13" key="1">
    <citation type="submission" date="2016-05" db="EMBL/GenBank/DDBJ databases">
        <title>Draft Genome Sequence of Algibacter sp. Strain SK-16 Isolated from the Surface Water of Aburatsubo Inlet.</title>
        <authorList>
            <person name="Wong S.-K."/>
            <person name="Yoshizawa S."/>
            <person name="Nakajima Y."/>
            <person name="Ogura Y."/>
            <person name="Tetsuya H."/>
            <person name="Hamasaki K."/>
        </authorList>
    </citation>
    <scope>NUCLEOTIDE SEQUENCE [LARGE SCALE GENOMIC DNA]</scope>
    <source>
        <strain evidence="12 13">SK-16</strain>
    </source>
</reference>
<dbReference type="SUPFAM" id="SSF47384">
    <property type="entry name" value="Homodimeric domain of signal transducing histidine kinase"/>
    <property type="match status" value="1"/>
</dbReference>
<dbReference type="InterPro" id="IPR009057">
    <property type="entry name" value="Homeodomain-like_sf"/>
</dbReference>
<dbReference type="Gene3D" id="1.10.287.130">
    <property type="match status" value="1"/>
</dbReference>
<dbReference type="PROSITE" id="PS50110">
    <property type="entry name" value="RESPONSE_REGULATORY"/>
    <property type="match status" value="1"/>
</dbReference>
<dbReference type="InterPro" id="IPR004358">
    <property type="entry name" value="Sig_transdc_His_kin-like_C"/>
</dbReference>
<feature type="domain" description="Histidine kinase" evidence="10">
    <location>
        <begin position="860"/>
        <end position="1077"/>
    </location>
</feature>
<dbReference type="Pfam" id="PF02518">
    <property type="entry name" value="HATPase_c"/>
    <property type="match status" value="1"/>
</dbReference>
<dbReference type="STRING" id="1849968.A8C32_16895"/>
<dbReference type="Pfam" id="PF12833">
    <property type="entry name" value="HTH_18"/>
    <property type="match status" value="1"/>
</dbReference>
<dbReference type="InterPro" id="IPR013783">
    <property type="entry name" value="Ig-like_fold"/>
</dbReference>
<name>A0A1E5T8M2_9FLAO</name>
<dbReference type="InterPro" id="IPR003661">
    <property type="entry name" value="HisK_dim/P_dom"/>
</dbReference>
<dbReference type="PROSITE" id="PS50109">
    <property type="entry name" value="HIS_KIN"/>
    <property type="match status" value="1"/>
</dbReference>
<dbReference type="CDD" id="cd00082">
    <property type="entry name" value="HisKA"/>
    <property type="match status" value="1"/>
</dbReference>
<evidence type="ECO:0000256" key="6">
    <source>
        <dbReference type="ARBA" id="ARBA00023015"/>
    </source>
</evidence>
<dbReference type="InterPro" id="IPR011006">
    <property type="entry name" value="CheY-like_superfamily"/>
</dbReference>
<gene>
    <name evidence="12" type="ORF">A8C32_16895</name>
</gene>
<dbReference type="Gene3D" id="2.130.10.10">
    <property type="entry name" value="YVTN repeat-like/Quinoprotein amine dehydrogenase"/>
    <property type="match status" value="4"/>
</dbReference>
<dbReference type="InterPro" id="IPR015943">
    <property type="entry name" value="WD40/YVTN_repeat-like_dom_sf"/>
</dbReference>
<dbReference type="InterPro" id="IPR011110">
    <property type="entry name" value="Reg_prop"/>
</dbReference>
<dbReference type="EC" id="2.7.13.3" evidence="2"/>
<organism evidence="12 13">
    <name type="scientific">Flavivirga aquatica</name>
    <dbReference type="NCBI Taxonomy" id="1849968"/>
    <lineage>
        <taxon>Bacteria</taxon>
        <taxon>Pseudomonadati</taxon>
        <taxon>Bacteroidota</taxon>
        <taxon>Flavobacteriia</taxon>
        <taxon>Flavobacteriales</taxon>
        <taxon>Flavobacteriaceae</taxon>
        <taxon>Flavivirga</taxon>
    </lineage>
</organism>
<dbReference type="Proteomes" id="UP000095713">
    <property type="component" value="Unassembled WGS sequence"/>
</dbReference>
<evidence type="ECO:0000259" key="10">
    <source>
        <dbReference type="PROSITE" id="PS50109"/>
    </source>
</evidence>